<dbReference type="RefSeq" id="WP_166505067.1">
    <property type="nucleotide sequence ID" value="NZ_JAKNTL010000007.1"/>
</dbReference>
<feature type="compositionally biased region" description="Polar residues" evidence="1">
    <location>
        <begin position="103"/>
        <end position="114"/>
    </location>
</feature>
<feature type="compositionally biased region" description="Polar residues" evidence="1">
    <location>
        <begin position="67"/>
        <end position="77"/>
    </location>
</feature>
<feature type="region of interest" description="Disordered" evidence="1">
    <location>
        <begin position="28"/>
        <end position="162"/>
    </location>
</feature>
<sequence length="405" mass="47004">MNSEEKNNRIEGYEEYEDYMLMDRISKRSPFYNLNKSVERKYNKNCKEEEKKYNKKSDESSEKCEVTESNNSTKSNVNQNDKEEEKDHNKKSDESSEKCKVIESNNSTKSNVNQNDKEEEKDHNKKSIESSNRYKATGLHNNTRSNGNKNYKEEEHNKKSGKKIDTNKLVELLLQYINNKKINPLTIMNLDDDTKNIYPKSNLEDINALEGLLSNMLMSDYKLNESNNNSIGEIIKLMNGGMSKMNSNYGNRENNKNNEDINENIKRILERVNIDELKQEVEGKSMDGIIEMAKKVSSSMNFDNRQNEEKKSNVNNDVSNILEEIDINKLKQEVEGKSMDEIMEMAKEIASNINFDNGQNEKSKPNMNNDVSNILEEIDINKLKQEVDGKSMEEIMEMIKKISKK</sequence>
<keyword evidence="3" id="KW-1185">Reference proteome</keyword>
<gene>
    <name evidence="2" type="ORF">FRIFI_0822</name>
</gene>
<feature type="compositionally biased region" description="Basic and acidic residues" evidence="1">
    <location>
        <begin position="115"/>
        <end position="128"/>
    </location>
</feature>
<proteinExistence type="predicted"/>
<dbReference type="EMBL" id="LN650648">
    <property type="protein sequence ID" value="CEI72365.1"/>
    <property type="molecule type" value="Genomic_DNA"/>
</dbReference>
<feature type="compositionally biased region" description="Basic and acidic residues" evidence="1">
    <location>
        <begin position="80"/>
        <end position="101"/>
    </location>
</feature>
<feature type="compositionally biased region" description="Basic and acidic residues" evidence="1">
    <location>
        <begin position="37"/>
        <end position="66"/>
    </location>
</feature>
<dbReference type="AlphaFoldDB" id="A0A2P2BPU1"/>
<evidence type="ECO:0000313" key="3">
    <source>
        <dbReference type="Proteomes" id="UP000245695"/>
    </source>
</evidence>
<reference evidence="2 3" key="1">
    <citation type="submission" date="2014-09" db="EMBL/GenBank/DDBJ databases">
        <authorList>
            <person name="Hornung B.V."/>
        </authorList>
    </citation>
    <scope>NUCLEOTIDE SEQUENCE [LARGE SCALE GENOMIC DNA]</scope>
    <source>
        <strain evidence="2 3">FRIFI</strain>
    </source>
</reference>
<name>A0A2P2BPU1_9FIRM</name>
<feature type="compositionally biased region" description="Basic and acidic residues" evidence="1">
    <location>
        <begin position="150"/>
        <end position="162"/>
    </location>
</feature>
<dbReference type="KEGG" id="rhom:FRIFI_0822"/>
<evidence type="ECO:0000256" key="1">
    <source>
        <dbReference type="SAM" id="MobiDB-lite"/>
    </source>
</evidence>
<organism evidence="2 3">
    <name type="scientific">Romboutsia hominis</name>
    <dbReference type="NCBI Taxonomy" id="1507512"/>
    <lineage>
        <taxon>Bacteria</taxon>
        <taxon>Bacillati</taxon>
        <taxon>Bacillota</taxon>
        <taxon>Clostridia</taxon>
        <taxon>Peptostreptococcales</taxon>
        <taxon>Peptostreptococcaceae</taxon>
        <taxon>Romboutsia</taxon>
    </lineage>
</organism>
<accession>A0A2P2BPU1</accession>
<dbReference type="Proteomes" id="UP000245695">
    <property type="component" value="Chromosome 1"/>
</dbReference>
<protein>
    <submittedName>
        <fullName evidence="2">Uncharacterized protein</fullName>
    </submittedName>
</protein>
<feature type="compositionally biased region" description="Polar residues" evidence="1">
    <location>
        <begin position="129"/>
        <end position="145"/>
    </location>
</feature>
<evidence type="ECO:0000313" key="2">
    <source>
        <dbReference type="EMBL" id="CEI72365.1"/>
    </source>
</evidence>